<organism evidence="9 10">
    <name type="scientific">Carassius auratus</name>
    <name type="common">Goldfish</name>
    <dbReference type="NCBI Taxonomy" id="7957"/>
    <lineage>
        <taxon>Eukaryota</taxon>
        <taxon>Metazoa</taxon>
        <taxon>Chordata</taxon>
        <taxon>Craniata</taxon>
        <taxon>Vertebrata</taxon>
        <taxon>Euteleostomi</taxon>
        <taxon>Actinopterygii</taxon>
        <taxon>Neopterygii</taxon>
        <taxon>Teleostei</taxon>
        <taxon>Ostariophysi</taxon>
        <taxon>Cypriniformes</taxon>
        <taxon>Cyprinidae</taxon>
        <taxon>Cyprininae</taxon>
        <taxon>Carassius</taxon>
    </lineage>
</organism>
<evidence type="ECO:0000313" key="10">
    <source>
        <dbReference type="RefSeq" id="XP_026122050.1"/>
    </source>
</evidence>
<dbReference type="InterPro" id="IPR012919">
    <property type="entry name" value="SUN_dom"/>
</dbReference>
<dbReference type="PANTHER" id="PTHR12911:SF22">
    <property type="entry name" value="SUN DOMAIN-CONTAINING PROTEIN 2"/>
    <property type="match status" value="1"/>
</dbReference>
<evidence type="ECO:0000256" key="5">
    <source>
        <dbReference type="ARBA" id="ARBA00037816"/>
    </source>
</evidence>
<keyword evidence="3" id="KW-0175">Coiled coil</keyword>
<feature type="compositionally biased region" description="Low complexity" evidence="6">
    <location>
        <begin position="34"/>
        <end position="46"/>
    </location>
</feature>
<dbReference type="PANTHER" id="PTHR12911">
    <property type="entry name" value="SAD1/UNC-84-LIKE PROTEIN-RELATED"/>
    <property type="match status" value="1"/>
</dbReference>
<dbReference type="InterPro" id="IPR045119">
    <property type="entry name" value="SUN1-5"/>
</dbReference>
<feature type="compositionally biased region" description="Basic and acidic residues" evidence="6">
    <location>
        <begin position="278"/>
        <end position="292"/>
    </location>
</feature>
<protein>
    <submittedName>
        <fullName evidence="10">SUN domain-containing protein 2-like isoform X1</fullName>
    </submittedName>
</protein>
<keyword evidence="4 7" id="KW-0472">Membrane</keyword>
<reference evidence="10" key="1">
    <citation type="submission" date="2025-08" db="UniProtKB">
        <authorList>
            <consortium name="RefSeq"/>
        </authorList>
    </citation>
    <scope>IDENTIFICATION</scope>
    <source>
        <strain evidence="10">Wakin</strain>
        <tissue evidence="10">Muscle</tissue>
    </source>
</reference>
<dbReference type="RefSeq" id="XP_026122050.1">
    <property type="nucleotide sequence ID" value="XM_026266265.1"/>
</dbReference>
<evidence type="ECO:0000256" key="6">
    <source>
        <dbReference type="SAM" id="MobiDB-lite"/>
    </source>
</evidence>
<evidence type="ECO:0000313" key="9">
    <source>
        <dbReference type="Proteomes" id="UP000515129"/>
    </source>
</evidence>
<dbReference type="GO" id="GO:0005637">
    <property type="term" value="C:nuclear inner membrane"/>
    <property type="evidence" value="ECO:0007669"/>
    <property type="project" value="UniProtKB-SubCell"/>
</dbReference>
<dbReference type="GeneID" id="113105132"/>
<keyword evidence="2 7" id="KW-1133">Transmembrane helix</keyword>
<keyword evidence="9" id="KW-1185">Reference proteome</keyword>
<feature type="region of interest" description="Disordered" evidence="6">
    <location>
        <begin position="1"/>
        <end position="80"/>
    </location>
</feature>
<accession>A0A6P6PNZ3</accession>
<feature type="transmembrane region" description="Helical" evidence="7">
    <location>
        <begin position="179"/>
        <end position="196"/>
    </location>
</feature>
<evidence type="ECO:0000256" key="1">
    <source>
        <dbReference type="ARBA" id="ARBA00022692"/>
    </source>
</evidence>
<feature type="compositionally biased region" description="Low complexity" evidence="6">
    <location>
        <begin position="66"/>
        <end position="78"/>
    </location>
</feature>
<dbReference type="Gene3D" id="2.60.120.260">
    <property type="entry name" value="Galactose-binding domain-like"/>
    <property type="match status" value="1"/>
</dbReference>
<dbReference type="GO" id="GO:0034993">
    <property type="term" value="C:meiotic nuclear membrane microtubule tethering complex"/>
    <property type="evidence" value="ECO:0007669"/>
    <property type="project" value="TreeGrafter"/>
</dbReference>
<keyword evidence="1 7" id="KW-0812">Transmembrane</keyword>
<dbReference type="Proteomes" id="UP000515129">
    <property type="component" value="Chromosome 6"/>
</dbReference>
<dbReference type="InterPro" id="IPR040994">
    <property type="entry name" value="Sun_CC2"/>
</dbReference>
<proteinExistence type="predicted"/>
<evidence type="ECO:0000256" key="4">
    <source>
        <dbReference type="ARBA" id="ARBA00023136"/>
    </source>
</evidence>
<dbReference type="PROSITE" id="PS51469">
    <property type="entry name" value="SUN"/>
    <property type="match status" value="1"/>
</dbReference>
<dbReference type="Pfam" id="PF18580">
    <property type="entry name" value="HTH_SUN2"/>
    <property type="match status" value="1"/>
</dbReference>
<comment type="subcellular location">
    <subcellularLocation>
        <location evidence="5">Nucleus inner membrane</location>
        <topology evidence="5">Single-pass type II membrane protein</topology>
    </subcellularLocation>
</comment>
<dbReference type="KEGG" id="caua:113105132"/>
<feature type="transmembrane region" description="Helical" evidence="7">
    <location>
        <begin position="145"/>
        <end position="167"/>
    </location>
</feature>
<dbReference type="OrthoDB" id="342281at2759"/>
<dbReference type="FunFam" id="2.60.120.260:FF:000009">
    <property type="entry name" value="SUN domain-containing protein 1 isoform X1"/>
    <property type="match status" value="1"/>
</dbReference>
<evidence type="ECO:0000256" key="3">
    <source>
        <dbReference type="ARBA" id="ARBA00023054"/>
    </source>
</evidence>
<feature type="domain" description="SUN" evidence="8">
    <location>
        <begin position="425"/>
        <end position="584"/>
    </location>
</feature>
<evidence type="ECO:0000256" key="2">
    <source>
        <dbReference type="ARBA" id="ARBA00022989"/>
    </source>
</evidence>
<feature type="region of interest" description="Disordered" evidence="6">
    <location>
        <begin position="278"/>
        <end position="298"/>
    </location>
</feature>
<dbReference type="Pfam" id="PF07738">
    <property type="entry name" value="Sad1_UNC"/>
    <property type="match status" value="1"/>
</dbReference>
<name>A0A6P6PNZ3_CARAU</name>
<sequence length="586" mass="66529">MQRLRKVSWSTEEMSRRSTRLVTKEPSIPDDDAASTSSTGSTGLISYKESPNRIFKKRSGRKSTGNVSRNSSRASSVSQILTGQHTENEKGMSLATQGFSSGYSSAEEHYEQSIKSNPSSAQSVSEPPFVIWDVFHSPAQALVMFYWWLGSSWYSLTSRLSLINVFLLSRCTSDMRKTAVLLLLLIFLIFGIWYWFPFASRSLPREVVTKTPSVKHTDRPVKETFDHLQHASLSNLKEEIVSLHEREASLMKDIELLKMESMRQKVKSEMIQTDLKSMDDQMRKSESEHEQQVSDLKSSISNLQSTQDLLKERVDAQDSLNTNLRAELSDWLIKLLKDPGSLESTIVLRPELQRALEDVEKRILDRLVREKESRRDVWRTVGETLQQEGAGAVTIQDVKEMVHRAISLYRADGIGLADYALESSGASVLNTRCSETYKTRSACLSLFGIPLWYHSESPRVVIQPELYPGKCWAFRGSQGFLVIALSYPVRITHVTLEHLPKELSPTARIDSAPKDFAVYGMSDETEDGKLLGTFMYDQDGEPIQTFKLAEASEIYSMTELRILSNWGHLEYTCVYRFRVHGEPSFV</sequence>
<dbReference type="AlphaFoldDB" id="A0A6P6PNZ3"/>
<evidence type="ECO:0000256" key="7">
    <source>
        <dbReference type="SAM" id="Phobius"/>
    </source>
</evidence>
<dbReference type="GO" id="GO:0043495">
    <property type="term" value="F:protein-membrane adaptor activity"/>
    <property type="evidence" value="ECO:0007669"/>
    <property type="project" value="TreeGrafter"/>
</dbReference>
<evidence type="ECO:0000259" key="8">
    <source>
        <dbReference type="PROSITE" id="PS51469"/>
    </source>
</evidence>
<gene>
    <name evidence="10" type="primary">LOC113105132</name>
</gene>